<organism evidence="2 3">
    <name type="scientific">Candidatus Enterococcus ferrettii</name>
    <dbReference type="NCBI Taxonomy" id="2815324"/>
    <lineage>
        <taxon>Bacteria</taxon>
        <taxon>Bacillati</taxon>
        <taxon>Bacillota</taxon>
        <taxon>Bacilli</taxon>
        <taxon>Lactobacillales</taxon>
        <taxon>Enterococcaceae</taxon>
        <taxon>Enterococcus</taxon>
    </lineage>
</organism>
<dbReference type="InterPro" id="IPR015947">
    <property type="entry name" value="PUA-like_sf"/>
</dbReference>
<dbReference type="InterPro" id="IPR007374">
    <property type="entry name" value="ASCH_domain"/>
</dbReference>
<proteinExistence type="predicted"/>
<evidence type="ECO:0000313" key="3">
    <source>
        <dbReference type="Proteomes" id="UP000664357"/>
    </source>
</evidence>
<accession>A0ABV0EWA5</accession>
<dbReference type="Proteomes" id="UP000664357">
    <property type="component" value="Unassembled WGS sequence"/>
</dbReference>
<protein>
    <recommendedName>
        <fullName evidence="1">ASCH domain-containing protein</fullName>
    </recommendedName>
</protein>
<sequence length="124" mass="14503">MKVLLSIKPEYVSEIALGTKTIEYRKRIFKRTDISTVLIYATKPCGKIIGEFEIEKIICDHPTKLWQKTKDYSTETKESFDAYFRGQEIGYGIQIKNLVLYDKPMSLKDYKIKTAPQSFCYIKE</sequence>
<dbReference type="SMART" id="SM01022">
    <property type="entry name" value="ASCH"/>
    <property type="match status" value="1"/>
</dbReference>
<reference evidence="2 3" key="2">
    <citation type="submission" date="2024-02" db="EMBL/GenBank/DDBJ databases">
        <title>The Genome Sequence of Enterococcus sp. DIV0159.</title>
        <authorList>
            <person name="Earl A."/>
            <person name="Manson A."/>
            <person name="Gilmore M."/>
            <person name="Sanders J."/>
            <person name="Shea T."/>
            <person name="Howe W."/>
            <person name="Livny J."/>
            <person name="Cuomo C."/>
            <person name="Neafsey D."/>
            <person name="Birren B."/>
        </authorList>
    </citation>
    <scope>NUCLEOTIDE SEQUENCE [LARGE SCALE GENOMIC DNA]</scope>
    <source>
        <strain evidence="2 3">665A</strain>
    </source>
</reference>
<name>A0ABV0EWA5_9ENTE</name>
<dbReference type="Pfam" id="PF04266">
    <property type="entry name" value="ASCH"/>
    <property type="match status" value="1"/>
</dbReference>
<dbReference type="RefSeq" id="WP_207702582.1">
    <property type="nucleotide sequence ID" value="NZ_JAFREL020000003.1"/>
</dbReference>
<evidence type="ECO:0000259" key="1">
    <source>
        <dbReference type="SMART" id="SM01022"/>
    </source>
</evidence>
<comment type="caution">
    <text evidence="2">The sequence shown here is derived from an EMBL/GenBank/DDBJ whole genome shotgun (WGS) entry which is preliminary data.</text>
</comment>
<dbReference type="EMBL" id="JAFREL020000003">
    <property type="protein sequence ID" value="MEO1771849.1"/>
    <property type="molecule type" value="Genomic_DNA"/>
</dbReference>
<dbReference type="SUPFAM" id="SSF88697">
    <property type="entry name" value="PUA domain-like"/>
    <property type="match status" value="1"/>
</dbReference>
<keyword evidence="3" id="KW-1185">Reference proteome</keyword>
<evidence type="ECO:0000313" key="2">
    <source>
        <dbReference type="EMBL" id="MEO1771849.1"/>
    </source>
</evidence>
<gene>
    <name evidence="2" type="ORF">JZO67_003831</name>
</gene>
<dbReference type="Gene3D" id="2.30.130.30">
    <property type="entry name" value="Hypothetical protein"/>
    <property type="match status" value="1"/>
</dbReference>
<reference evidence="2 3" key="1">
    <citation type="submission" date="2021-03" db="EMBL/GenBank/DDBJ databases">
        <authorList>
            <person name="Gilmore M.S."/>
            <person name="Schwartzman J."/>
            <person name="Van Tyne D."/>
            <person name="Martin M."/>
            <person name="Earl A.M."/>
            <person name="Manson A.L."/>
            <person name="Straub T."/>
            <person name="Salamzade R."/>
            <person name="Saavedra J."/>
            <person name="Lebreton F."/>
            <person name="Prichula J."/>
            <person name="Schaufler K."/>
            <person name="Gaca A."/>
            <person name="Sgardioli B."/>
            <person name="Wagenaar J."/>
            <person name="Strong T."/>
        </authorList>
    </citation>
    <scope>NUCLEOTIDE SEQUENCE [LARGE SCALE GENOMIC DNA]</scope>
    <source>
        <strain evidence="2 3">665A</strain>
    </source>
</reference>
<feature type="domain" description="ASCH" evidence="1">
    <location>
        <begin position="5"/>
        <end position="99"/>
    </location>
</feature>